<feature type="compositionally biased region" description="Pro residues" evidence="6">
    <location>
        <begin position="68"/>
        <end position="87"/>
    </location>
</feature>
<feature type="chain" id="PRO_5035447022" description="Bifunctional inhibitor/plant lipid transfer protein/seed storage helical domain-containing protein" evidence="7">
    <location>
        <begin position="24"/>
        <end position="181"/>
    </location>
</feature>
<evidence type="ECO:0000256" key="4">
    <source>
        <dbReference type="ARBA" id="ARBA00023121"/>
    </source>
</evidence>
<dbReference type="InterPro" id="IPR036312">
    <property type="entry name" value="Bifun_inhib/LTP/seed_sf"/>
</dbReference>
<accession>A0A8K0MNE9</accession>
<organism evidence="9 10">
    <name type="scientific">Rhamnella rubrinervis</name>
    <dbReference type="NCBI Taxonomy" id="2594499"/>
    <lineage>
        <taxon>Eukaryota</taxon>
        <taxon>Viridiplantae</taxon>
        <taxon>Streptophyta</taxon>
        <taxon>Embryophyta</taxon>
        <taxon>Tracheophyta</taxon>
        <taxon>Spermatophyta</taxon>
        <taxon>Magnoliopsida</taxon>
        <taxon>eudicotyledons</taxon>
        <taxon>Gunneridae</taxon>
        <taxon>Pentapetalae</taxon>
        <taxon>rosids</taxon>
        <taxon>fabids</taxon>
        <taxon>Rosales</taxon>
        <taxon>Rhamnaceae</taxon>
        <taxon>rhamnoid group</taxon>
        <taxon>Rhamneae</taxon>
        <taxon>Rhamnella</taxon>
    </lineage>
</organism>
<sequence>MEKKMMAWSAMLLGLGLAVMVLASPAVPKPAAEPAPDITELAAEPQPPAVPKPAAEPAPDITELAAEPQPPAEPAAEPQPPAEPAPPTDDITCQQAAIDLLPCQPFLTARAGADKPTVPCCVGVKTVFQQANTTQNRRDLCECFKRGAAQIGVKPERAKQIPDLCSIAIKIPIDPSVDCSK</sequence>
<name>A0A8K0MNE9_9ROSA</name>
<dbReference type="InterPro" id="IPR000528">
    <property type="entry name" value="Plant_nsLTP"/>
</dbReference>
<dbReference type="Proteomes" id="UP000796880">
    <property type="component" value="Unassembled WGS sequence"/>
</dbReference>
<feature type="domain" description="Bifunctional inhibitor/plant lipid transfer protein/seed storage helical" evidence="8">
    <location>
        <begin position="86"/>
        <end position="170"/>
    </location>
</feature>
<proteinExistence type="inferred from homology"/>
<reference evidence="9" key="1">
    <citation type="submission" date="2020-03" db="EMBL/GenBank/DDBJ databases">
        <title>A high-quality chromosome-level genome assembly of a woody plant with both climbing and erect habits, Rhamnella rubrinervis.</title>
        <authorList>
            <person name="Lu Z."/>
            <person name="Yang Y."/>
            <person name="Zhu X."/>
            <person name="Sun Y."/>
        </authorList>
    </citation>
    <scope>NUCLEOTIDE SEQUENCE</scope>
    <source>
        <strain evidence="9">BYM</strain>
        <tissue evidence="9">Leaf</tissue>
    </source>
</reference>
<keyword evidence="4" id="KW-0446">Lipid-binding</keyword>
<gene>
    <name evidence="9" type="ORF">FNV43_RR07886</name>
</gene>
<evidence type="ECO:0000259" key="8">
    <source>
        <dbReference type="Pfam" id="PF14368"/>
    </source>
</evidence>
<dbReference type="InterPro" id="IPR016140">
    <property type="entry name" value="Bifunc_inhib/LTP/seed_store"/>
</dbReference>
<dbReference type="PANTHER" id="PTHR33076">
    <property type="entry name" value="NON-SPECIFIC LIPID-TRANSFER PROTEIN 2-RELATED"/>
    <property type="match status" value="1"/>
</dbReference>
<evidence type="ECO:0000256" key="2">
    <source>
        <dbReference type="ARBA" id="ARBA00009748"/>
    </source>
</evidence>
<comment type="caution">
    <text evidence="9">The sequence shown here is derived from an EMBL/GenBank/DDBJ whole genome shotgun (WGS) entry which is preliminary data.</text>
</comment>
<evidence type="ECO:0000256" key="5">
    <source>
        <dbReference type="ARBA" id="ARBA00023157"/>
    </source>
</evidence>
<evidence type="ECO:0000313" key="10">
    <source>
        <dbReference type="Proteomes" id="UP000796880"/>
    </source>
</evidence>
<evidence type="ECO:0000313" key="9">
    <source>
        <dbReference type="EMBL" id="KAF3451790.1"/>
    </source>
</evidence>
<comment type="similarity">
    <text evidence="2">Belongs to the plant LTP family.</text>
</comment>
<keyword evidence="10" id="KW-1185">Reference proteome</keyword>
<keyword evidence="7" id="KW-0732">Signal</keyword>
<dbReference type="Gene3D" id="1.10.110.10">
    <property type="entry name" value="Plant lipid-transfer and hydrophobic proteins"/>
    <property type="match status" value="1"/>
</dbReference>
<dbReference type="Pfam" id="PF14368">
    <property type="entry name" value="LTP_2"/>
    <property type="match status" value="1"/>
</dbReference>
<evidence type="ECO:0000256" key="7">
    <source>
        <dbReference type="SAM" id="SignalP"/>
    </source>
</evidence>
<protein>
    <recommendedName>
        <fullName evidence="8">Bifunctional inhibitor/plant lipid transfer protein/seed storage helical domain-containing protein</fullName>
    </recommendedName>
</protein>
<feature type="region of interest" description="Disordered" evidence="6">
    <location>
        <begin position="28"/>
        <end position="90"/>
    </location>
</feature>
<feature type="compositionally biased region" description="Pro residues" evidence="6">
    <location>
        <begin position="45"/>
        <end position="56"/>
    </location>
</feature>
<dbReference type="GO" id="GO:0008289">
    <property type="term" value="F:lipid binding"/>
    <property type="evidence" value="ECO:0007669"/>
    <property type="project" value="UniProtKB-KW"/>
</dbReference>
<keyword evidence="5" id="KW-1015">Disulfide bond</keyword>
<evidence type="ECO:0000256" key="1">
    <source>
        <dbReference type="ARBA" id="ARBA00003211"/>
    </source>
</evidence>
<evidence type="ECO:0000256" key="3">
    <source>
        <dbReference type="ARBA" id="ARBA00022448"/>
    </source>
</evidence>
<dbReference type="AlphaFoldDB" id="A0A8K0MNE9"/>
<feature type="signal peptide" evidence="7">
    <location>
        <begin position="1"/>
        <end position="23"/>
    </location>
</feature>
<keyword evidence="3" id="KW-0813">Transport</keyword>
<dbReference type="SUPFAM" id="SSF47699">
    <property type="entry name" value="Bifunctional inhibitor/lipid-transfer protein/seed storage 2S albumin"/>
    <property type="match status" value="1"/>
</dbReference>
<dbReference type="GO" id="GO:0006869">
    <property type="term" value="P:lipid transport"/>
    <property type="evidence" value="ECO:0007669"/>
    <property type="project" value="InterPro"/>
</dbReference>
<evidence type="ECO:0000256" key="6">
    <source>
        <dbReference type="SAM" id="MobiDB-lite"/>
    </source>
</evidence>
<dbReference type="CDD" id="cd01960">
    <property type="entry name" value="nsLTP1"/>
    <property type="match status" value="1"/>
</dbReference>
<dbReference type="EMBL" id="VOIH02000003">
    <property type="protein sequence ID" value="KAF3451790.1"/>
    <property type="molecule type" value="Genomic_DNA"/>
</dbReference>
<dbReference type="OrthoDB" id="1876592at2759"/>
<comment type="function">
    <text evidence="1">Plant non-specific lipid-transfer proteins transfer phospholipids as well as galactolipids across membranes. May play a role in wax or cutin deposition in the cell walls of expanding epidermal cells and certain secretory tissues.</text>
</comment>
<dbReference type="PRINTS" id="PR00382">
    <property type="entry name" value="LIPIDTRNSFER"/>
</dbReference>